<gene>
    <name evidence="1" type="ORF">IQ24_03279</name>
</gene>
<dbReference type="AlphaFoldDB" id="A0A562NG29"/>
<name>A0A562NG29_9RHOB</name>
<accession>A0A562NG29</accession>
<dbReference type="InterPro" id="IPR010710">
    <property type="entry name" value="DUF1289"/>
</dbReference>
<dbReference type="Pfam" id="PF06945">
    <property type="entry name" value="DUF1289"/>
    <property type="match status" value="1"/>
</dbReference>
<dbReference type="RefSeq" id="WP_145399357.1">
    <property type="nucleotide sequence ID" value="NZ_VLKU01000011.1"/>
</dbReference>
<dbReference type="EMBL" id="VLKU01000011">
    <property type="protein sequence ID" value="TWI31054.1"/>
    <property type="molecule type" value="Genomic_DNA"/>
</dbReference>
<protein>
    <recommendedName>
        <fullName evidence="3">Fe-S protein YdhL (DUF1289 family)</fullName>
    </recommendedName>
</protein>
<dbReference type="Proteomes" id="UP000316225">
    <property type="component" value="Unassembled WGS sequence"/>
</dbReference>
<proteinExistence type="predicted"/>
<evidence type="ECO:0008006" key="3">
    <source>
        <dbReference type="Google" id="ProtNLM"/>
    </source>
</evidence>
<evidence type="ECO:0000313" key="1">
    <source>
        <dbReference type="EMBL" id="TWI31054.1"/>
    </source>
</evidence>
<reference evidence="1 2" key="1">
    <citation type="journal article" date="2015" name="Stand. Genomic Sci.">
        <title>Genomic Encyclopedia of Bacterial and Archaeal Type Strains, Phase III: the genomes of soil and plant-associated and newly described type strains.</title>
        <authorList>
            <person name="Whitman W.B."/>
            <person name="Woyke T."/>
            <person name="Klenk H.P."/>
            <person name="Zhou Y."/>
            <person name="Lilburn T.G."/>
            <person name="Beck B.J."/>
            <person name="De Vos P."/>
            <person name="Vandamme P."/>
            <person name="Eisen J.A."/>
            <person name="Garrity G."/>
            <person name="Hugenholtz P."/>
            <person name="Kyrpides N.C."/>
        </authorList>
    </citation>
    <scope>NUCLEOTIDE SEQUENCE [LARGE SCALE GENOMIC DNA]</scope>
    <source>
        <strain evidence="1 2">CGMCC 1.5364</strain>
    </source>
</reference>
<organism evidence="1 2">
    <name type="scientific">Paracoccus sulfuroxidans</name>
    <dbReference type="NCBI Taxonomy" id="384678"/>
    <lineage>
        <taxon>Bacteria</taxon>
        <taxon>Pseudomonadati</taxon>
        <taxon>Pseudomonadota</taxon>
        <taxon>Alphaproteobacteria</taxon>
        <taxon>Rhodobacterales</taxon>
        <taxon>Paracoccaceae</taxon>
        <taxon>Paracoccus</taxon>
    </lineage>
</organism>
<keyword evidence="2" id="KW-1185">Reference proteome</keyword>
<sequence length="61" mass="6725">MAASSPCINICQMDDDSDLCLGCGRTIDEIIAWGSLREDQRQAIMAELPARLEELTRNGAR</sequence>
<comment type="caution">
    <text evidence="1">The sequence shown here is derived from an EMBL/GenBank/DDBJ whole genome shotgun (WGS) entry which is preliminary data.</text>
</comment>
<evidence type="ECO:0000313" key="2">
    <source>
        <dbReference type="Proteomes" id="UP000316225"/>
    </source>
</evidence>
<dbReference type="PANTHER" id="PTHR35175:SF2">
    <property type="entry name" value="DUF1289 DOMAIN-CONTAINING PROTEIN"/>
    <property type="match status" value="1"/>
</dbReference>
<dbReference type="OrthoDB" id="9811423at2"/>
<dbReference type="PANTHER" id="PTHR35175">
    <property type="entry name" value="DUF1289 DOMAIN-CONTAINING PROTEIN"/>
    <property type="match status" value="1"/>
</dbReference>